<dbReference type="Pfam" id="PF00005">
    <property type="entry name" value="ABC_tran"/>
    <property type="match status" value="1"/>
</dbReference>
<dbReference type="SUPFAM" id="SSF52540">
    <property type="entry name" value="P-loop containing nucleoside triphosphate hydrolases"/>
    <property type="match status" value="1"/>
</dbReference>
<evidence type="ECO:0000256" key="6">
    <source>
        <dbReference type="ARBA" id="ARBA00022989"/>
    </source>
</evidence>
<dbReference type="eggNOG" id="COG1132">
    <property type="taxonomic scope" value="Bacteria"/>
</dbReference>
<feature type="transmembrane region" description="Helical" evidence="8">
    <location>
        <begin position="253"/>
        <end position="275"/>
    </location>
</feature>
<dbReference type="InterPro" id="IPR017871">
    <property type="entry name" value="ABC_transporter-like_CS"/>
</dbReference>
<feature type="transmembrane region" description="Helical" evidence="8">
    <location>
        <begin position="42"/>
        <end position="64"/>
    </location>
</feature>
<keyword evidence="4" id="KW-0547">Nucleotide-binding</keyword>
<keyword evidence="12" id="KW-1185">Reference proteome</keyword>
<dbReference type="EC" id="3.6.3.-" evidence="11"/>
<dbReference type="PATRIC" id="fig|879567.3.peg.1283"/>
<keyword evidence="3 8" id="KW-0812">Transmembrane</keyword>
<protein>
    <submittedName>
        <fullName evidence="11">Putative multidrug export ATP-binding/permease protein ygaD</fullName>
        <ecNumber evidence="11">3.6.3.-</ecNumber>
    </submittedName>
</protein>
<gene>
    <name evidence="11" type="ordered locus">BN4_11240</name>
</gene>
<dbReference type="PROSITE" id="PS00211">
    <property type="entry name" value="ABC_TRANSPORTER_1"/>
    <property type="match status" value="1"/>
</dbReference>
<evidence type="ECO:0000313" key="11">
    <source>
        <dbReference type="EMBL" id="CCH48477.1"/>
    </source>
</evidence>
<dbReference type="STRING" id="1322246.BN4_11240"/>
<organism evidence="11 12">
    <name type="scientific">Pseudodesulfovibrio piezophilus (strain DSM 21447 / JCM 15486 / C1TLV30)</name>
    <name type="common">Desulfovibrio piezophilus</name>
    <dbReference type="NCBI Taxonomy" id="1322246"/>
    <lineage>
        <taxon>Bacteria</taxon>
        <taxon>Pseudomonadati</taxon>
        <taxon>Thermodesulfobacteriota</taxon>
        <taxon>Desulfovibrionia</taxon>
        <taxon>Desulfovibrionales</taxon>
        <taxon>Desulfovibrionaceae</taxon>
    </lineage>
</organism>
<feature type="transmembrane region" description="Helical" evidence="8">
    <location>
        <begin position="287"/>
        <end position="307"/>
    </location>
</feature>
<reference evidence="12" key="2">
    <citation type="journal article" date="2013" name="Stand. Genomic Sci.">
        <title>Complete genome sequence of Desulfocapsa sulfexigens, a marine deltaproteobacterium specialized in disproportionating inorganic sulfur compounds.</title>
        <authorList>
            <person name="Finster K.W."/>
            <person name="Kjeldsen K.U."/>
            <person name="Kube M."/>
            <person name="Reinhardt R."/>
            <person name="Mussmann M."/>
            <person name="Amann R."/>
            <person name="Schreiber L."/>
        </authorList>
    </citation>
    <scope>NUCLEOTIDE SEQUENCE [LARGE SCALE GENOMIC DNA]</scope>
    <source>
        <strain evidence="12">DSM 10523 / SB164P1</strain>
    </source>
</reference>
<evidence type="ECO:0000256" key="3">
    <source>
        <dbReference type="ARBA" id="ARBA00022692"/>
    </source>
</evidence>
<evidence type="ECO:0000256" key="7">
    <source>
        <dbReference type="ARBA" id="ARBA00023136"/>
    </source>
</evidence>
<dbReference type="InterPro" id="IPR003439">
    <property type="entry name" value="ABC_transporter-like_ATP-bd"/>
</dbReference>
<dbReference type="GO" id="GO:0034040">
    <property type="term" value="F:ATPase-coupled lipid transmembrane transporter activity"/>
    <property type="evidence" value="ECO:0007669"/>
    <property type="project" value="TreeGrafter"/>
</dbReference>
<dbReference type="InterPro" id="IPR003593">
    <property type="entry name" value="AAA+_ATPase"/>
</dbReference>
<feature type="domain" description="ABC transmembrane type-1" evidence="10">
    <location>
        <begin position="36"/>
        <end position="322"/>
    </location>
</feature>
<evidence type="ECO:0000256" key="4">
    <source>
        <dbReference type="ARBA" id="ARBA00022741"/>
    </source>
</evidence>
<dbReference type="InterPro" id="IPR036640">
    <property type="entry name" value="ABC1_TM_sf"/>
</dbReference>
<evidence type="ECO:0000259" key="9">
    <source>
        <dbReference type="PROSITE" id="PS50893"/>
    </source>
</evidence>
<evidence type="ECO:0000256" key="8">
    <source>
        <dbReference type="SAM" id="Phobius"/>
    </source>
</evidence>
<dbReference type="EMBL" id="FO203427">
    <property type="protein sequence ID" value="CCH48477.1"/>
    <property type="molecule type" value="Genomic_DNA"/>
</dbReference>
<evidence type="ECO:0000259" key="10">
    <source>
        <dbReference type="PROSITE" id="PS50929"/>
    </source>
</evidence>
<feature type="domain" description="ABC transporter" evidence="9">
    <location>
        <begin position="354"/>
        <end position="587"/>
    </location>
</feature>
<dbReference type="PANTHER" id="PTHR24221:SF397">
    <property type="entry name" value="ABC TRANSPORTER, ATP-BINDING TRANSMEMBRANE PROTEIN"/>
    <property type="match status" value="1"/>
</dbReference>
<evidence type="ECO:0000256" key="1">
    <source>
        <dbReference type="ARBA" id="ARBA00004651"/>
    </source>
</evidence>
<dbReference type="InterPro" id="IPR027417">
    <property type="entry name" value="P-loop_NTPase"/>
</dbReference>
<dbReference type="InterPro" id="IPR039421">
    <property type="entry name" value="Type_1_exporter"/>
</dbReference>
<reference evidence="11 12" key="1">
    <citation type="journal article" date="2013" name="PLoS ONE">
        <title>The first genomic and proteomic characterization of a deep-sea sulfate reducer: insights into the piezophilic lifestyle of Desulfovibrio piezophilus.</title>
        <authorList>
            <person name="Pradel N."/>
            <person name="Ji B."/>
            <person name="Gimenez G."/>
            <person name="Talla E."/>
            <person name="Lenoble P."/>
            <person name="Garel M."/>
            <person name="Tamburini C."/>
            <person name="Fourquet P."/>
            <person name="Lebrun R."/>
            <person name="Bertin P."/>
            <person name="Denis Y."/>
            <person name="Pophillat M."/>
            <person name="Barbe V."/>
            <person name="Ollivier B."/>
            <person name="Dolla A."/>
        </authorList>
    </citation>
    <scope>NUCLEOTIDE SEQUENCE [LARGE SCALE GENOMIC DNA]</scope>
    <source>
        <strain evidence="12">DSM 10523 / SB164P1</strain>
    </source>
</reference>
<sequence length="607" mass="65233">MAIIAAQFRMEARAGGGIMVQLVKMLAGPFLKRMMIGTGLRAVDGFLSLLPVVVLYHALLSVLFPETAAGWGALACGVSLLGIVLVRFGVHSASISVGHMTGFKILERLRLHYADRLRQLPVSWYSRRDLGEISGALLHDLSSVEPVFVEKIAATASVLAQVVGGVCCIALVDWRLALLAASGLVPGVLLMRWINGRLAARMPERIAATSDLVSRTVEFCHGISVIKLFSLKGKRAALYTDAAIRHRDVNLGLVKYVGTAAILYFTCLELGYAGLVGFGFPLNAGTAAGNLYFAHFVFAAVMCIRVYGPTHELVDLLGFMQQMAAAARRLKEVDDAPLLPRPVKTGSMPAESSVSFTNVSFAYESDTALSDVSFVVPAKSMTAIVGMSGAGKSTIASLLCRFWDVDSGSILIGGVDIRNMTEKDMWNQISVVFQRVSLFDDSIRENIRFARPSASDEEVSAAARAARCSEFIDMMPKGYDTLVGENGCNLSGGQRQRLSIARAILKDSPIIVLDEATASVDLDNERMIQEAIQNLVSGKTLLLIAHRLATVVAADQILVVEGGSILERGSHDTLVAADGRYARMWEQQTAARSIVSGHEEAPQAATA</sequence>
<name>M1WRS4_PSEP2</name>
<dbReference type="GO" id="GO:0005886">
    <property type="term" value="C:plasma membrane"/>
    <property type="evidence" value="ECO:0007669"/>
    <property type="project" value="UniProtKB-SubCell"/>
</dbReference>
<dbReference type="Gene3D" id="1.20.1560.10">
    <property type="entry name" value="ABC transporter type 1, transmembrane domain"/>
    <property type="match status" value="1"/>
</dbReference>
<feature type="transmembrane region" description="Helical" evidence="8">
    <location>
        <begin position="70"/>
        <end position="90"/>
    </location>
</feature>
<accession>M1WRS4</accession>
<dbReference type="AlphaFoldDB" id="M1WRS4"/>
<comment type="subcellular location">
    <subcellularLocation>
        <location evidence="1">Cell membrane</location>
        <topology evidence="1">Multi-pass membrane protein</topology>
    </subcellularLocation>
</comment>
<dbReference type="Proteomes" id="UP000011724">
    <property type="component" value="Chromosome"/>
</dbReference>
<keyword evidence="11" id="KW-0378">Hydrolase</keyword>
<dbReference type="GO" id="GO:0140359">
    <property type="term" value="F:ABC-type transporter activity"/>
    <property type="evidence" value="ECO:0007669"/>
    <property type="project" value="InterPro"/>
</dbReference>
<feature type="transmembrane region" description="Helical" evidence="8">
    <location>
        <begin position="178"/>
        <end position="195"/>
    </location>
</feature>
<keyword evidence="7 8" id="KW-0472">Membrane</keyword>
<dbReference type="HOGENOM" id="CLU_000604_84_3_7"/>
<dbReference type="SMART" id="SM00382">
    <property type="entry name" value="AAA"/>
    <property type="match status" value="1"/>
</dbReference>
<dbReference type="GO" id="GO:0016887">
    <property type="term" value="F:ATP hydrolysis activity"/>
    <property type="evidence" value="ECO:0007669"/>
    <property type="project" value="InterPro"/>
</dbReference>
<keyword evidence="5 11" id="KW-0067">ATP-binding</keyword>
<proteinExistence type="predicted"/>
<dbReference type="GO" id="GO:0005524">
    <property type="term" value="F:ATP binding"/>
    <property type="evidence" value="ECO:0007669"/>
    <property type="project" value="UniProtKB-KW"/>
</dbReference>
<dbReference type="SUPFAM" id="SSF90123">
    <property type="entry name" value="ABC transporter transmembrane region"/>
    <property type="match status" value="1"/>
</dbReference>
<evidence type="ECO:0000256" key="5">
    <source>
        <dbReference type="ARBA" id="ARBA00022840"/>
    </source>
</evidence>
<dbReference type="Pfam" id="PF00664">
    <property type="entry name" value="ABC_membrane"/>
    <property type="match status" value="1"/>
</dbReference>
<keyword evidence="6 8" id="KW-1133">Transmembrane helix</keyword>
<dbReference type="PROSITE" id="PS50893">
    <property type="entry name" value="ABC_TRANSPORTER_2"/>
    <property type="match status" value="1"/>
</dbReference>
<dbReference type="InterPro" id="IPR011527">
    <property type="entry name" value="ABC1_TM_dom"/>
</dbReference>
<dbReference type="FunFam" id="3.40.50.300:FF:000287">
    <property type="entry name" value="Multidrug ABC transporter ATP-binding protein"/>
    <property type="match status" value="1"/>
</dbReference>
<evidence type="ECO:0000313" key="12">
    <source>
        <dbReference type="Proteomes" id="UP000011724"/>
    </source>
</evidence>
<dbReference type="PANTHER" id="PTHR24221">
    <property type="entry name" value="ATP-BINDING CASSETTE SUB-FAMILY B"/>
    <property type="match status" value="1"/>
</dbReference>
<keyword evidence="2" id="KW-0813">Transport</keyword>
<dbReference type="KEGG" id="dpi:BN4_11240"/>
<dbReference type="Gene3D" id="3.40.50.300">
    <property type="entry name" value="P-loop containing nucleotide triphosphate hydrolases"/>
    <property type="match status" value="1"/>
</dbReference>
<evidence type="ECO:0000256" key="2">
    <source>
        <dbReference type="ARBA" id="ARBA00022448"/>
    </source>
</evidence>
<dbReference type="PROSITE" id="PS50929">
    <property type="entry name" value="ABC_TM1F"/>
    <property type="match status" value="1"/>
</dbReference>